<feature type="region of interest" description="Disordered" evidence="6">
    <location>
        <begin position="1"/>
        <end position="36"/>
    </location>
</feature>
<dbReference type="KEGG" id="tng:GSTEN00031592G001"/>
<keyword evidence="3" id="KW-0862">Zinc</keyword>
<dbReference type="PANTHER" id="PTHR18950:SF0">
    <property type="entry name" value="PROGESTERONE IMMUNOMODULATORY BINDING FACTOR 1"/>
    <property type="match status" value="1"/>
</dbReference>
<dbReference type="InterPro" id="IPR026205">
    <property type="entry name" value="PIBF1"/>
</dbReference>
<dbReference type="Gene3D" id="3.30.160.60">
    <property type="entry name" value="Classic Zinc Finger"/>
    <property type="match status" value="1"/>
</dbReference>
<feature type="coiled-coil region" evidence="5">
    <location>
        <begin position="69"/>
        <end position="96"/>
    </location>
</feature>
<dbReference type="InterPro" id="IPR036236">
    <property type="entry name" value="Znf_C2H2_sf"/>
</dbReference>
<dbReference type="GO" id="GO:0060271">
    <property type="term" value="P:cilium assembly"/>
    <property type="evidence" value="ECO:0007669"/>
    <property type="project" value="TreeGrafter"/>
</dbReference>
<feature type="coiled-coil region" evidence="5">
    <location>
        <begin position="532"/>
        <end position="566"/>
    </location>
</feature>
<gene>
    <name evidence="8" type="ORF">GSTENG00031592001</name>
</gene>
<dbReference type="EMBL" id="CAAE01015013">
    <property type="protein sequence ID" value="CAG10089.1"/>
    <property type="molecule type" value="Genomic_DNA"/>
</dbReference>
<feature type="region of interest" description="Disordered" evidence="6">
    <location>
        <begin position="887"/>
        <end position="928"/>
    </location>
</feature>
<evidence type="ECO:0000256" key="1">
    <source>
        <dbReference type="ARBA" id="ARBA00022723"/>
    </source>
</evidence>
<organism evidence="8">
    <name type="scientific">Tetraodon nigroviridis</name>
    <name type="common">Spotted green pufferfish</name>
    <name type="synonym">Chelonodon nigroviridis</name>
    <dbReference type="NCBI Taxonomy" id="99883"/>
    <lineage>
        <taxon>Eukaryota</taxon>
        <taxon>Metazoa</taxon>
        <taxon>Chordata</taxon>
        <taxon>Craniata</taxon>
        <taxon>Vertebrata</taxon>
        <taxon>Euteleostomi</taxon>
        <taxon>Actinopterygii</taxon>
        <taxon>Neopterygii</taxon>
        <taxon>Teleostei</taxon>
        <taxon>Neoteleostei</taxon>
        <taxon>Acanthomorphata</taxon>
        <taxon>Eupercaria</taxon>
        <taxon>Tetraodontiformes</taxon>
        <taxon>Tetradontoidea</taxon>
        <taxon>Tetraodontidae</taxon>
        <taxon>Tetraodon</taxon>
    </lineage>
</organism>
<sequence>NASSSLDVESEDVSLETTVRTAEDVSSSDEQRGSEKLTRQLIERKELFHTIELLKVDLRQKSMLLDNMKGEHMSKVEDLEERLNDALHQKQVLGLRLDSQLKLSQEENRKQQSLHKQEMEAVLARQQQLEGINRRLCQSAAEVRRSLRDLDLSQDRYQELRNLPDDQISVQEHVAVRLYEAVAPLQAQVAELSLKRDRLAEELDAKRTQTKSLMESYEEERRLRTDLERRCQRLTLELADTKQHIPGRGLSPGQLPQREAVASLQQSVSLLQKDKEYLHKQNTELSVRLAQEEERLQRLQVQLDDAKKAREDAYEKYVASRDQYRSQYENKLRDELEGIRLKTSAELENLQRSSREMYERENRNLREARDNAVLEKGRAVEAERDAQSRYDHLLEQFRQLQLGTESRAAELSAQARLQAVEAERALLLKEETAQALARCQAQCQKQQRKVELLTEEFYSLQTSAEKRAAELQAQNAEQASRLQAYQHLEQELDQVTMQAAEVEDEAEAERVLFSYGYGANVPTTARRRLQQSVHLARRLLQLERQNTSLRRELEEHRAQSEQATAAAATVCVQLSAARQLLQQTQQPHSYLLESVRQRDAQIRALTETVASLEERLSSLRTERNALQQVKNNMAADLERLLSSREELDVMKQVLVRLRPTDGDALSRVDRARGGAGTSGQSGSPEERVPGGRATVFDCDLDRYLSPQPLCPPPASDGQLKAQRDGAALLEPFLAEEPAGAPYTLNMNLYLPDGAYLRMGLRQPPAHASLAPQTPYLPPSPPSSEPGSPDRQKELLHAMSPPPSYAASIASKLAGGAAALAPGSLALTHTTGRSPNSQTPAAPPPTSTPARYNRRNNPDLEKRRIHHCDYPGCRKVYTKSSHLKAHLRTHTGKTPPAPPPPGCSVTVPTGQDPPSEGASGRPSVVLAPGASRNNQGFTCSHAHTYTHTLFRALAHEHSSAGSRRRPWLRPH</sequence>
<dbReference type="InterPro" id="IPR013087">
    <property type="entry name" value="Znf_C2H2_type"/>
</dbReference>
<dbReference type="FunFam" id="3.30.160.60:FF:000021">
    <property type="entry name" value="Basic krueppel-like factor 3"/>
    <property type="match status" value="1"/>
</dbReference>
<feature type="coiled-coil region" evidence="5">
    <location>
        <begin position="282"/>
        <end position="375"/>
    </location>
</feature>
<feature type="domain" description="C2H2-type" evidence="7">
    <location>
        <begin position="865"/>
        <end position="894"/>
    </location>
</feature>
<dbReference type="GO" id="GO:0008270">
    <property type="term" value="F:zinc ion binding"/>
    <property type="evidence" value="ECO:0007669"/>
    <property type="project" value="UniProtKB-KW"/>
</dbReference>
<feature type="compositionally biased region" description="Pro residues" evidence="6">
    <location>
        <begin position="774"/>
        <end position="783"/>
    </location>
</feature>
<feature type="region of interest" description="Disordered" evidence="6">
    <location>
        <begin position="665"/>
        <end position="692"/>
    </location>
</feature>
<feature type="non-terminal residue" evidence="8">
    <location>
        <position position="1"/>
    </location>
</feature>
<dbReference type="PROSITE" id="PS00028">
    <property type="entry name" value="ZINC_FINGER_C2H2_1"/>
    <property type="match status" value="1"/>
</dbReference>
<reference evidence="8" key="2">
    <citation type="submission" date="2004-02" db="EMBL/GenBank/DDBJ databases">
        <authorList>
            <consortium name="Genoscope"/>
            <consortium name="Whitehead Institute Centre for Genome Research"/>
        </authorList>
    </citation>
    <scope>NUCLEOTIDE SEQUENCE</scope>
</reference>
<keyword evidence="1" id="KW-0479">Metal-binding</keyword>
<evidence type="ECO:0000259" key="7">
    <source>
        <dbReference type="PROSITE" id="PS50157"/>
    </source>
</evidence>
<feature type="coiled-coil region" evidence="5">
    <location>
        <begin position="189"/>
        <end position="244"/>
    </location>
</feature>
<protein>
    <submittedName>
        <fullName evidence="8">Chromosome undetermined SCAF15013, whole genome shotgun sequence</fullName>
    </submittedName>
</protein>
<keyword evidence="2 4" id="KW-0863">Zinc-finger</keyword>
<accession>Q4RNE3</accession>
<feature type="coiled-coil region" evidence="5">
    <location>
        <begin position="595"/>
        <end position="629"/>
    </location>
</feature>
<evidence type="ECO:0000256" key="4">
    <source>
        <dbReference type="PROSITE-ProRule" id="PRU00042"/>
    </source>
</evidence>
<dbReference type="AlphaFoldDB" id="Q4RNE3"/>
<feature type="region of interest" description="Disordered" evidence="6">
    <location>
        <begin position="765"/>
        <end position="801"/>
    </location>
</feature>
<feature type="region of interest" description="Disordered" evidence="6">
    <location>
        <begin position="826"/>
        <end position="862"/>
    </location>
</feature>
<proteinExistence type="predicted"/>
<name>Q4RNE3_TETNG</name>
<reference evidence="8" key="1">
    <citation type="journal article" date="2004" name="Nature">
        <title>Genome duplication in the teleost fish Tetraodon nigroviridis reveals the early vertebrate proto-karyotype.</title>
        <authorList>
            <person name="Jaillon O."/>
            <person name="Aury J.-M."/>
            <person name="Brunet F."/>
            <person name="Petit J.-L."/>
            <person name="Stange-Thomann N."/>
            <person name="Mauceli E."/>
            <person name="Bouneau L."/>
            <person name="Fischer C."/>
            <person name="Ozouf-Costaz C."/>
            <person name="Bernot A."/>
            <person name="Nicaud S."/>
            <person name="Jaffe D."/>
            <person name="Fisher S."/>
            <person name="Lutfalla G."/>
            <person name="Dossat C."/>
            <person name="Segurens B."/>
            <person name="Dasilva C."/>
            <person name="Salanoubat M."/>
            <person name="Levy M."/>
            <person name="Boudet N."/>
            <person name="Castellano S."/>
            <person name="Anthouard V."/>
            <person name="Jubin C."/>
            <person name="Castelli V."/>
            <person name="Katinka M."/>
            <person name="Vacherie B."/>
            <person name="Biemont C."/>
            <person name="Skalli Z."/>
            <person name="Cattolico L."/>
            <person name="Poulain J."/>
            <person name="De Berardinis V."/>
            <person name="Cruaud C."/>
            <person name="Duprat S."/>
            <person name="Brottier P."/>
            <person name="Coutanceau J.-P."/>
            <person name="Gouzy J."/>
            <person name="Parra G."/>
            <person name="Lardier G."/>
            <person name="Chapple C."/>
            <person name="McKernan K.J."/>
            <person name="McEwan P."/>
            <person name="Bosak S."/>
            <person name="Kellis M."/>
            <person name="Volff J.-N."/>
            <person name="Guigo R."/>
            <person name="Zody M.C."/>
            <person name="Mesirov J."/>
            <person name="Lindblad-Toh K."/>
            <person name="Birren B."/>
            <person name="Nusbaum C."/>
            <person name="Kahn D."/>
            <person name="Robinson-Rechavi M."/>
            <person name="Laudet V."/>
            <person name="Schachter V."/>
            <person name="Quetier F."/>
            <person name="Saurin W."/>
            <person name="Scarpelli C."/>
            <person name="Wincker P."/>
            <person name="Lander E.S."/>
            <person name="Weissenbach J."/>
            <person name="Roest Crollius H."/>
        </authorList>
    </citation>
    <scope>NUCLEOTIDE SEQUENCE [LARGE SCALE GENOMIC DNA]</scope>
</reference>
<evidence type="ECO:0000256" key="2">
    <source>
        <dbReference type="ARBA" id="ARBA00022771"/>
    </source>
</evidence>
<evidence type="ECO:0000256" key="6">
    <source>
        <dbReference type="SAM" id="MobiDB-lite"/>
    </source>
</evidence>
<evidence type="ECO:0000313" key="8">
    <source>
        <dbReference type="EMBL" id="CAG10089.1"/>
    </source>
</evidence>
<evidence type="ECO:0000256" key="5">
    <source>
        <dbReference type="SAM" id="Coils"/>
    </source>
</evidence>
<dbReference type="GO" id="GO:0005815">
    <property type="term" value="C:microtubule organizing center"/>
    <property type="evidence" value="ECO:0007669"/>
    <property type="project" value="TreeGrafter"/>
</dbReference>
<dbReference type="PANTHER" id="PTHR18950">
    <property type="entry name" value="PROGESTERONE-INDUCED BLOCKING FACTOR 1"/>
    <property type="match status" value="1"/>
</dbReference>
<keyword evidence="5" id="KW-0175">Coiled coil</keyword>
<dbReference type="SUPFAM" id="SSF57667">
    <property type="entry name" value="beta-beta-alpha zinc fingers"/>
    <property type="match status" value="1"/>
</dbReference>
<dbReference type="OrthoDB" id="299638at2759"/>
<feature type="coiled-coil region" evidence="5">
    <location>
        <begin position="429"/>
        <end position="505"/>
    </location>
</feature>
<dbReference type="PROSITE" id="PS50157">
    <property type="entry name" value="ZINC_FINGER_C2H2_2"/>
    <property type="match status" value="1"/>
</dbReference>
<evidence type="ECO:0000256" key="3">
    <source>
        <dbReference type="ARBA" id="ARBA00022833"/>
    </source>
</evidence>